<organism evidence="2 3">
    <name type="scientific">Paenibacillus donghaensis</name>
    <dbReference type="NCBI Taxonomy" id="414771"/>
    <lineage>
        <taxon>Bacteria</taxon>
        <taxon>Bacillati</taxon>
        <taxon>Bacillota</taxon>
        <taxon>Bacilli</taxon>
        <taxon>Bacillales</taxon>
        <taxon>Paenibacillaceae</taxon>
        <taxon>Paenibacillus</taxon>
    </lineage>
</organism>
<dbReference type="KEGG" id="pdh:B9T62_14100"/>
<sequence length="236" mass="27336">MHYVSIEYDKDVFSKDNYRIYSEKDFILLVESLAKESNILTIPPINFYDMKPIGFCEIVKVDSIYQIYQLGFDRKLLDGKSFTTSQIEDVVKHELSHLIATLHHNDDCKHDSRWEQIALKVGCNPSPYACLTQLDIKLKINSIPQPSKQYFILRCKKCRQIIKETNVLSSTFHFFLLSESNLPFHLGQITAGSECCQASYIFEARADSMIRQLKKSNELVSLQEYLTNFIDTKNSL</sequence>
<dbReference type="AlphaFoldDB" id="A0A2Z2K8U9"/>
<dbReference type="EMBL" id="CP021780">
    <property type="protein sequence ID" value="ASA21804.1"/>
    <property type="molecule type" value="Genomic_DNA"/>
</dbReference>
<evidence type="ECO:0000313" key="2">
    <source>
        <dbReference type="EMBL" id="ASA21804.1"/>
    </source>
</evidence>
<gene>
    <name evidence="2" type="ORF">B9T62_14100</name>
</gene>
<name>A0A2Z2K8U9_9BACL</name>
<feature type="domain" description="SprT-like" evidence="1">
    <location>
        <begin position="68"/>
        <end position="124"/>
    </location>
</feature>
<evidence type="ECO:0000259" key="1">
    <source>
        <dbReference type="Pfam" id="PF10263"/>
    </source>
</evidence>
<keyword evidence="3" id="KW-1185">Reference proteome</keyword>
<dbReference type="Proteomes" id="UP000249890">
    <property type="component" value="Chromosome"/>
</dbReference>
<protein>
    <recommendedName>
        <fullName evidence="1">SprT-like domain-containing protein</fullName>
    </recommendedName>
</protein>
<dbReference type="InterPro" id="IPR006640">
    <property type="entry name" value="SprT-like_domain"/>
</dbReference>
<evidence type="ECO:0000313" key="3">
    <source>
        <dbReference type="Proteomes" id="UP000249890"/>
    </source>
</evidence>
<dbReference type="RefSeq" id="WP_087915811.1">
    <property type="nucleotide sequence ID" value="NZ_CP021780.1"/>
</dbReference>
<proteinExistence type="predicted"/>
<reference evidence="2 3" key="1">
    <citation type="submission" date="2017-06" db="EMBL/GenBank/DDBJ databases">
        <title>Complete genome sequence of Paenibacillus donghaensis KCTC 13049T isolated from East Sea sediment, South Korea.</title>
        <authorList>
            <person name="Jung B.K."/>
            <person name="Hong S.-J."/>
            <person name="Shin J.-H."/>
        </authorList>
    </citation>
    <scope>NUCLEOTIDE SEQUENCE [LARGE SCALE GENOMIC DNA]</scope>
    <source>
        <strain evidence="2 3">KCTC 13049</strain>
    </source>
</reference>
<accession>A0A2Z2K8U9</accession>
<dbReference type="Pfam" id="PF10263">
    <property type="entry name" value="SprT-like"/>
    <property type="match status" value="1"/>
</dbReference>